<evidence type="ECO:0000256" key="7">
    <source>
        <dbReference type="ARBA" id="ARBA00022777"/>
    </source>
</evidence>
<evidence type="ECO:0000256" key="8">
    <source>
        <dbReference type="ARBA" id="ARBA00022840"/>
    </source>
</evidence>
<comment type="cofactor">
    <cofactor evidence="12">
        <name>Mg(2+)</name>
        <dbReference type="ChEBI" id="CHEBI:18420"/>
    </cofactor>
    <text evidence="12">Requires a divalent cation, most likely magnesium in vivo, as an electrophilic catalyst to aid phosphoryl group transfer. It is the chelate of the metal and the nucleotide that is the actual substrate.</text>
</comment>
<organism evidence="15 16">
    <name type="scientific">Motilibacter rhizosphaerae</name>
    <dbReference type="NCBI Taxonomy" id="598652"/>
    <lineage>
        <taxon>Bacteria</taxon>
        <taxon>Bacillati</taxon>
        <taxon>Actinomycetota</taxon>
        <taxon>Actinomycetes</taxon>
        <taxon>Motilibacterales</taxon>
        <taxon>Motilibacteraceae</taxon>
        <taxon>Motilibacter</taxon>
    </lineage>
</organism>
<dbReference type="PROSITE" id="PS00584">
    <property type="entry name" value="PFKB_KINASES_2"/>
    <property type="match status" value="1"/>
</dbReference>
<keyword evidence="16" id="KW-1185">Reference proteome</keyword>
<keyword evidence="11 12" id="KW-0119">Carbohydrate metabolism</keyword>
<dbReference type="InterPro" id="IPR011611">
    <property type="entry name" value="PfkB_dom"/>
</dbReference>
<dbReference type="UniPathway" id="UPA00916">
    <property type="reaction ID" value="UER00889"/>
</dbReference>
<comment type="pathway">
    <text evidence="12">Carbohydrate metabolism; D-ribose degradation; D-ribose 5-phosphate from beta-D-ribopyranose: step 2/2.</text>
</comment>
<dbReference type="GO" id="GO:0019303">
    <property type="term" value="P:D-ribose catabolic process"/>
    <property type="evidence" value="ECO:0007669"/>
    <property type="project" value="UniProtKB-UniRule"/>
</dbReference>
<dbReference type="Gene3D" id="3.40.1190.20">
    <property type="match status" value="1"/>
</dbReference>
<feature type="binding site" evidence="12">
    <location>
        <position position="262"/>
    </location>
    <ligand>
        <name>K(+)</name>
        <dbReference type="ChEBI" id="CHEBI:29103"/>
    </ligand>
</feature>
<dbReference type="CDD" id="cd01174">
    <property type="entry name" value="ribokinase"/>
    <property type="match status" value="1"/>
</dbReference>
<keyword evidence="5 12" id="KW-0479">Metal-binding</keyword>
<evidence type="ECO:0000256" key="5">
    <source>
        <dbReference type="ARBA" id="ARBA00022723"/>
    </source>
</evidence>
<comment type="caution">
    <text evidence="12">Lacks conserved residue(s) required for the propagation of feature annotation.</text>
</comment>
<dbReference type="GO" id="GO:0004747">
    <property type="term" value="F:ribokinase activity"/>
    <property type="evidence" value="ECO:0007669"/>
    <property type="project" value="UniProtKB-UniRule"/>
</dbReference>
<dbReference type="PANTHER" id="PTHR10584">
    <property type="entry name" value="SUGAR KINASE"/>
    <property type="match status" value="1"/>
</dbReference>
<dbReference type="EMBL" id="SGXD01000001">
    <property type="protein sequence ID" value="RZS91482.1"/>
    <property type="molecule type" value="Genomic_DNA"/>
</dbReference>
<feature type="binding site" evidence="12">
    <location>
        <begin position="24"/>
        <end position="26"/>
    </location>
    <ligand>
        <name>substrate</name>
    </ligand>
</feature>
<reference evidence="15 16" key="1">
    <citation type="submission" date="2019-02" db="EMBL/GenBank/DDBJ databases">
        <title>Genomic Encyclopedia of Type Strains, Phase IV (KMG-IV): sequencing the most valuable type-strain genomes for metagenomic binning, comparative biology and taxonomic classification.</title>
        <authorList>
            <person name="Goeker M."/>
        </authorList>
    </citation>
    <scope>NUCLEOTIDE SEQUENCE [LARGE SCALE GENOMIC DNA]</scope>
    <source>
        <strain evidence="15 16">DSM 45622</strain>
    </source>
</reference>
<feature type="binding site" evidence="12">
    <location>
        <position position="153"/>
    </location>
    <ligand>
        <name>substrate</name>
    </ligand>
</feature>
<dbReference type="PRINTS" id="PR00990">
    <property type="entry name" value="RIBOKINASE"/>
</dbReference>
<dbReference type="InterPro" id="IPR029056">
    <property type="entry name" value="Ribokinase-like"/>
</dbReference>
<comment type="activity regulation">
    <text evidence="12">Activated by a monovalent cation that binds near, but not in, the active site. The most likely occupant of the site in vivo is potassium. Ion binding induces a conformational change that may alter substrate affinity.</text>
</comment>
<dbReference type="InterPro" id="IPR011877">
    <property type="entry name" value="Ribokinase"/>
</dbReference>
<feature type="binding site" evidence="12">
    <location>
        <begin position="265"/>
        <end position="266"/>
    </location>
    <ligand>
        <name>ATP</name>
        <dbReference type="ChEBI" id="CHEBI:30616"/>
    </ligand>
</feature>
<keyword evidence="7 12" id="KW-0418">Kinase</keyword>
<evidence type="ECO:0000256" key="1">
    <source>
        <dbReference type="ARBA" id="ARBA00005380"/>
    </source>
</evidence>
<feature type="binding site" evidence="12">
    <location>
        <begin position="52"/>
        <end position="56"/>
    </location>
    <ligand>
        <name>substrate</name>
    </ligand>
</feature>
<keyword evidence="10 12" id="KW-0630">Potassium</keyword>
<comment type="function">
    <text evidence="12">Catalyzes the phosphorylation of ribose at O-5 in a reaction requiring ATP and magnesium. The resulting D-ribose-5-phosphate can then be used either for sythesis of nucleotides, histidine, and tryptophan, or as a component of the pentose phosphate pathway.</text>
</comment>
<comment type="similarity">
    <text evidence="12">Belongs to the carbohydrate kinase PfkB family. Ribokinase subfamily.</text>
</comment>
<feature type="binding site" evidence="12">
    <location>
        <position position="296"/>
    </location>
    <ligand>
        <name>K(+)</name>
        <dbReference type="ChEBI" id="CHEBI:29103"/>
    </ligand>
</feature>
<keyword evidence="6 12" id="KW-0547">Nucleotide-binding</keyword>
<feature type="binding site" evidence="12">
    <location>
        <position position="260"/>
    </location>
    <ligand>
        <name>K(+)</name>
        <dbReference type="ChEBI" id="CHEBI:29103"/>
    </ligand>
</feature>
<dbReference type="HAMAP" id="MF_01987">
    <property type="entry name" value="Ribokinase"/>
    <property type="match status" value="1"/>
</dbReference>
<feature type="binding site" evidence="12">
    <location>
        <position position="266"/>
    </location>
    <ligand>
        <name>substrate</name>
    </ligand>
</feature>
<dbReference type="Pfam" id="PF00294">
    <property type="entry name" value="PfkB"/>
    <property type="match status" value="1"/>
</dbReference>
<comment type="similarity">
    <text evidence="1">Belongs to the carbohydrate kinase pfkB family.</text>
</comment>
<feature type="active site" description="Proton acceptor" evidence="12">
    <location>
        <position position="266"/>
    </location>
</feature>
<evidence type="ECO:0000256" key="6">
    <source>
        <dbReference type="ARBA" id="ARBA00022741"/>
    </source>
</evidence>
<dbReference type="GO" id="GO:0005829">
    <property type="term" value="C:cytosol"/>
    <property type="evidence" value="ECO:0007669"/>
    <property type="project" value="TreeGrafter"/>
</dbReference>
<evidence type="ECO:0000313" key="15">
    <source>
        <dbReference type="EMBL" id="RZS91482.1"/>
    </source>
</evidence>
<dbReference type="InterPro" id="IPR002139">
    <property type="entry name" value="Ribo/fructo_kinase"/>
</dbReference>
<dbReference type="GO" id="GO:0046872">
    <property type="term" value="F:metal ion binding"/>
    <property type="evidence" value="ECO:0007669"/>
    <property type="project" value="UniProtKB-KW"/>
</dbReference>
<keyword evidence="8 12" id="KW-0067">ATP-binding</keyword>
<comment type="subunit">
    <text evidence="12">Homodimer.</text>
</comment>
<evidence type="ECO:0000256" key="3">
    <source>
        <dbReference type="ARBA" id="ARBA00016943"/>
    </source>
</evidence>
<evidence type="ECO:0000256" key="9">
    <source>
        <dbReference type="ARBA" id="ARBA00022842"/>
    </source>
</evidence>
<evidence type="ECO:0000256" key="2">
    <source>
        <dbReference type="ARBA" id="ARBA00012035"/>
    </source>
</evidence>
<comment type="caution">
    <text evidence="15">The sequence shown here is derived from an EMBL/GenBank/DDBJ whole genome shotgun (WGS) entry which is preliminary data.</text>
</comment>
<feature type="binding site" evidence="12">
    <location>
        <position position="196"/>
    </location>
    <ligand>
        <name>ATP</name>
        <dbReference type="ChEBI" id="CHEBI:30616"/>
    </ligand>
</feature>
<feature type="binding site" evidence="12">
    <location>
        <position position="301"/>
    </location>
    <ligand>
        <name>K(+)</name>
        <dbReference type="ChEBI" id="CHEBI:29103"/>
    </ligand>
</feature>
<protein>
    <recommendedName>
        <fullName evidence="3 12">Ribokinase</fullName>
        <shortName evidence="12">RK</shortName>
        <ecNumber evidence="2 12">2.7.1.15</ecNumber>
    </recommendedName>
</protein>
<comment type="subcellular location">
    <subcellularLocation>
        <location evidence="12">Cytoplasm</location>
    </subcellularLocation>
</comment>
<feature type="binding site" evidence="12">
    <location>
        <position position="305"/>
    </location>
    <ligand>
        <name>K(+)</name>
        <dbReference type="ChEBI" id="CHEBI:29103"/>
    </ligand>
</feature>
<comment type="catalytic activity">
    <reaction evidence="12">
        <text>D-ribose + ATP = D-ribose 5-phosphate + ADP + H(+)</text>
        <dbReference type="Rhea" id="RHEA:13697"/>
        <dbReference type="ChEBI" id="CHEBI:15378"/>
        <dbReference type="ChEBI" id="CHEBI:30616"/>
        <dbReference type="ChEBI" id="CHEBI:47013"/>
        <dbReference type="ChEBI" id="CHEBI:78346"/>
        <dbReference type="ChEBI" id="CHEBI:456216"/>
        <dbReference type="EC" id="2.7.1.15"/>
    </reaction>
</comment>
<feature type="binding site" evidence="12">
    <location>
        <begin position="232"/>
        <end position="237"/>
    </location>
    <ligand>
        <name>ATP</name>
        <dbReference type="ChEBI" id="CHEBI:30616"/>
    </ligand>
</feature>
<evidence type="ECO:0000256" key="12">
    <source>
        <dbReference type="HAMAP-Rule" id="MF_01987"/>
    </source>
</evidence>
<sequence>MSNDLPAATTGGGVVGVVVVGSANVDLLVTVPRIPRPGETVLGGDLRRAAGGKGANQAVAAARLGARTTFVGRVGDDEPGAGTQRALAAEGIDCRWLRSTPGTATGTALIAVDSTGENTIVVSPGANARLQPADVEAAAEAVGPGAVLVTQLETGVAGTCAALAAARGARFLLNAAPAPSSLAADVVAAADPLVVNEHEAAAVLEVLGARTWSEPRDHALALAQHAASVVVTAGADGAWWCLRGEQAQHVPAPPVGEVVDTTGAGDTVVGAVAAALAAGSGLAEAVERGVRAASWSVRVAGAQPSMPRSEDLAATRSTRRVIPALGNMRDTTGPYGTPAGAPTRSAGGLLSGPHEGPPTDGEGTRAWHGSCS</sequence>
<dbReference type="InterPro" id="IPR002173">
    <property type="entry name" value="Carboh/pur_kinase_PfkB_CS"/>
</dbReference>
<feature type="region of interest" description="Disordered" evidence="13">
    <location>
        <begin position="326"/>
        <end position="372"/>
    </location>
</feature>
<dbReference type="AlphaFoldDB" id="A0A4Q7NYK4"/>
<evidence type="ECO:0000256" key="4">
    <source>
        <dbReference type="ARBA" id="ARBA00022679"/>
    </source>
</evidence>
<dbReference type="EC" id="2.7.1.15" evidence="2 12"/>
<gene>
    <name evidence="12" type="primary">rbsK</name>
    <name evidence="15" type="ORF">EV189_0724</name>
</gene>
<name>A0A4Q7NYK4_9ACTN</name>
<keyword evidence="12" id="KW-0963">Cytoplasm</keyword>
<evidence type="ECO:0000256" key="11">
    <source>
        <dbReference type="ARBA" id="ARBA00023277"/>
    </source>
</evidence>
<feature type="domain" description="Carbohydrate kinase PfkB" evidence="14">
    <location>
        <begin position="17"/>
        <end position="307"/>
    </location>
</feature>
<accession>A0A4Q7NYK4</accession>
<dbReference type="OrthoDB" id="9775849at2"/>
<feature type="binding site" evidence="12">
    <location>
        <position position="299"/>
    </location>
    <ligand>
        <name>K(+)</name>
        <dbReference type="ChEBI" id="CHEBI:29103"/>
    </ligand>
</feature>
<dbReference type="SUPFAM" id="SSF53613">
    <property type="entry name" value="Ribokinase-like"/>
    <property type="match status" value="1"/>
</dbReference>
<evidence type="ECO:0000256" key="13">
    <source>
        <dbReference type="SAM" id="MobiDB-lite"/>
    </source>
</evidence>
<evidence type="ECO:0000313" key="16">
    <source>
        <dbReference type="Proteomes" id="UP000293638"/>
    </source>
</evidence>
<dbReference type="PANTHER" id="PTHR10584:SF166">
    <property type="entry name" value="RIBOKINASE"/>
    <property type="match status" value="1"/>
</dbReference>
<proteinExistence type="inferred from homology"/>
<dbReference type="RefSeq" id="WP_130491547.1">
    <property type="nucleotide sequence ID" value="NZ_SGXD01000001.1"/>
</dbReference>
<evidence type="ECO:0000259" key="14">
    <source>
        <dbReference type="Pfam" id="PF00294"/>
    </source>
</evidence>
<keyword evidence="9 12" id="KW-0460">Magnesium</keyword>
<dbReference type="GO" id="GO:0005524">
    <property type="term" value="F:ATP binding"/>
    <property type="evidence" value="ECO:0007669"/>
    <property type="project" value="UniProtKB-UniRule"/>
</dbReference>
<dbReference type="Proteomes" id="UP000293638">
    <property type="component" value="Unassembled WGS sequence"/>
</dbReference>
<keyword evidence="4 12" id="KW-0808">Transferase</keyword>
<evidence type="ECO:0000256" key="10">
    <source>
        <dbReference type="ARBA" id="ARBA00022958"/>
    </source>
</evidence>